<sequence>MAQEQKKYSSRLLRKVTKLTKRHSHKRGKKSKPVAQGESAEQGMDTIEESGQEMQEDRHVQDTESIQGSEIEHGSGNGLFRGAMSIAYEEPTPGDSEPPVFTTPTDNVVWPAGQHHGSDLEDDKASVTDALEEEVHGSDSDSASSAESDMGDSETEPWMQGLTMEDILEEEFEIEAWNQDRQ</sequence>
<dbReference type="Proteomes" id="UP001465976">
    <property type="component" value="Unassembled WGS sequence"/>
</dbReference>
<accession>A0ABR3EKZ3</accession>
<protein>
    <submittedName>
        <fullName evidence="2">Uncharacterized protein</fullName>
    </submittedName>
</protein>
<gene>
    <name evidence="2" type="ORF">V5O48_018505</name>
</gene>
<name>A0ABR3EKZ3_9AGAR</name>
<dbReference type="EMBL" id="JBAHYK010003388">
    <property type="protein sequence ID" value="KAL0563562.1"/>
    <property type="molecule type" value="Genomic_DNA"/>
</dbReference>
<evidence type="ECO:0000313" key="3">
    <source>
        <dbReference type="Proteomes" id="UP001465976"/>
    </source>
</evidence>
<reference evidence="2 3" key="1">
    <citation type="submission" date="2024-02" db="EMBL/GenBank/DDBJ databases">
        <title>A draft genome for the cacao thread blight pathogen Marasmius crinis-equi.</title>
        <authorList>
            <person name="Cohen S.P."/>
            <person name="Baruah I.K."/>
            <person name="Amoako-Attah I."/>
            <person name="Bukari Y."/>
            <person name="Meinhardt L.W."/>
            <person name="Bailey B.A."/>
        </authorList>
    </citation>
    <scope>NUCLEOTIDE SEQUENCE [LARGE SCALE GENOMIC DNA]</scope>
    <source>
        <strain evidence="2 3">GH-76</strain>
    </source>
</reference>
<evidence type="ECO:0000313" key="2">
    <source>
        <dbReference type="EMBL" id="KAL0563562.1"/>
    </source>
</evidence>
<feature type="compositionally biased region" description="Basic residues" evidence="1">
    <location>
        <begin position="8"/>
        <end position="32"/>
    </location>
</feature>
<comment type="caution">
    <text evidence="2">The sequence shown here is derived from an EMBL/GenBank/DDBJ whole genome shotgun (WGS) entry which is preliminary data.</text>
</comment>
<organism evidence="2 3">
    <name type="scientific">Marasmius crinis-equi</name>
    <dbReference type="NCBI Taxonomy" id="585013"/>
    <lineage>
        <taxon>Eukaryota</taxon>
        <taxon>Fungi</taxon>
        <taxon>Dikarya</taxon>
        <taxon>Basidiomycota</taxon>
        <taxon>Agaricomycotina</taxon>
        <taxon>Agaricomycetes</taxon>
        <taxon>Agaricomycetidae</taxon>
        <taxon>Agaricales</taxon>
        <taxon>Marasmiineae</taxon>
        <taxon>Marasmiaceae</taxon>
        <taxon>Marasmius</taxon>
    </lineage>
</organism>
<feature type="compositionally biased region" description="Basic and acidic residues" evidence="1">
    <location>
        <begin position="116"/>
        <end position="126"/>
    </location>
</feature>
<feature type="region of interest" description="Disordered" evidence="1">
    <location>
        <begin position="1"/>
        <end position="182"/>
    </location>
</feature>
<keyword evidence="3" id="KW-1185">Reference proteome</keyword>
<feature type="non-terminal residue" evidence="2">
    <location>
        <position position="182"/>
    </location>
</feature>
<evidence type="ECO:0000256" key="1">
    <source>
        <dbReference type="SAM" id="MobiDB-lite"/>
    </source>
</evidence>
<proteinExistence type="predicted"/>